<gene>
    <name evidence="2" type="ORF">EB1_00060</name>
</gene>
<feature type="compositionally biased region" description="Polar residues" evidence="1">
    <location>
        <begin position="27"/>
        <end position="39"/>
    </location>
</feature>
<dbReference type="Proteomes" id="UP000321245">
    <property type="component" value="Unassembled WGS sequence"/>
</dbReference>
<keyword evidence="3" id="KW-1185">Reference proteome</keyword>
<protein>
    <submittedName>
        <fullName evidence="2">Uncharacterized protein</fullName>
    </submittedName>
</protein>
<evidence type="ECO:0000313" key="3">
    <source>
        <dbReference type="Proteomes" id="UP000321245"/>
    </source>
</evidence>
<accession>A0A511NCC0</accession>
<sequence length="46" mass="4878">MSSGVAEARSYKLSNGLKNASQAISNIKNTTSQALTPPSNLLRPNF</sequence>
<evidence type="ECO:0000256" key="1">
    <source>
        <dbReference type="SAM" id="MobiDB-lite"/>
    </source>
</evidence>
<organism evidence="2 3">
    <name type="scientific">Empedobacter brevis NBRC 14943 = ATCC 43319</name>
    <dbReference type="NCBI Taxonomy" id="1218108"/>
    <lineage>
        <taxon>Bacteria</taxon>
        <taxon>Pseudomonadati</taxon>
        <taxon>Bacteroidota</taxon>
        <taxon>Flavobacteriia</taxon>
        <taxon>Flavobacteriales</taxon>
        <taxon>Weeksellaceae</taxon>
        <taxon>Empedobacter</taxon>
    </lineage>
</organism>
<comment type="caution">
    <text evidence="2">The sequence shown here is derived from an EMBL/GenBank/DDBJ whole genome shotgun (WGS) entry which is preliminary data.</text>
</comment>
<dbReference type="EMBL" id="BJXC01000001">
    <property type="protein sequence ID" value="GEM50216.1"/>
    <property type="molecule type" value="Genomic_DNA"/>
</dbReference>
<dbReference type="AlphaFoldDB" id="A0A511NCC0"/>
<proteinExistence type="predicted"/>
<name>A0A511NCC0_9FLAO</name>
<dbReference type="GeneID" id="84651837"/>
<feature type="region of interest" description="Disordered" evidence="1">
    <location>
        <begin position="27"/>
        <end position="46"/>
    </location>
</feature>
<reference evidence="2 3" key="1">
    <citation type="submission" date="2019-07" db="EMBL/GenBank/DDBJ databases">
        <title>Whole genome shotgun sequence of Empedobacter brevis NBRC 14943.</title>
        <authorList>
            <person name="Hosoyama A."/>
            <person name="Uohara A."/>
            <person name="Ohji S."/>
            <person name="Ichikawa N."/>
        </authorList>
    </citation>
    <scope>NUCLEOTIDE SEQUENCE [LARGE SCALE GENOMIC DNA]</scope>
    <source>
        <strain evidence="2 3">NBRC 14943</strain>
    </source>
</reference>
<evidence type="ECO:0000313" key="2">
    <source>
        <dbReference type="EMBL" id="GEM50216.1"/>
    </source>
</evidence>
<dbReference type="RefSeq" id="WP_019973502.1">
    <property type="nucleotide sequence ID" value="NZ_BJXC01000001.1"/>
</dbReference>